<sequence>MINQKREPSRQQTIHLLPVPYEIAEHICSFCFYDKTTAEIRRLKKLISQKFYNAFYSRKYPRCDWGDDDSNHCEYWIISLSDVNVFNDPHYIHYDSGYLELFREPQFQAMNCKNCGNYKVSNTTNYSVYELDSAFEMGDMEYCSEIRSRMNERVRCECILFDK</sequence>
<accession>A0A6C0DQS9</accession>
<protein>
    <submittedName>
        <fullName evidence="1">Uncharacterized protein</fullName>
    </submittedName>
</protein>
<dbReference type="EMBL" id="MN739660">
    <property type="protein sequence ID" value="QHT18923.1"/>
    <property type="molecule type" value="Genomic_DNA"/>
</dbReference>
<evidence type="ECO:0000313" key="1">
    <source>
        <dbReference type="EMBL" id="QHT18923.1"/>
    </source>
</evidence>
<organism evidence="1">
    <name type="scientific">viral metagenome</name>
    <dbReference type="NCBI Taxonomy" id="1070528"/>
    <lineage>
        <taxon>unclassified sequences</taxon>
        <taxon>metagenomes</taxon>
        <taxon>organismal metagenomes</taxon>
    </lineage>
</organism>
<dbReference type="AlphaFoldDB" id="A0A6C0DQS9"/>
<name>A0A6C0DQS9_9ZZZZ</name>
<proteinExistence type="predicted"/>
<reference evidence="1" key="1">
    <citation type="journal article" date="2020" name="Nature">
        <title>Giant virus diversity and host interactions through global metagenomics.</title>
        <authorList>
            <person name="Schulz F."/>
            <person name="Roux S."/>
            <person name="Paez-Espino D."/>
            <person name="Jungbluth S."/>
            <person name="Walsh D.A."/>
            <person name="Denef V.J."/>
            <person name="McMahon K.D."/>
            <person name="Konstantinidis K.T."/>
            <person name="Eloe-Fadrosh E.A."/>
            <person name="Kyrpides N.C."/>
            <person name="Woyke T."/>
        </authorList>
    </citation>
    <scope>NUCLEOTIDE SEQUENCE</scope>
    <source>
        <strain evidence="1">GVMAG-M-3300023174-49</strain>
    </source>
</reference>